<accession>T1IIP4</accession>
<dbReference type="Gene3D" id="2.30.30.380">
    <property type="entry name" value="Zn-finger domain of Sec23/24"/>
    <property type="match status" value="1"/>
</dbReference>
<dbReference type="EMBL" id="JH430212">
    <property type="status" value="NOT_ANNOTATED_CDS"/>
    <property type="molecule type" value="Genomic_DNA"/>
</dbReference>
<evidence type="ECO:0000256" key="8">
    <source>
        <dbReference type="ARBA" id="ARBA00022771"/>
    </source>
</evidence>
<dbReference type="OMA" id="MCDTKDD"/>
<dbReference type="InterPro" id="IPR041294">
    <property type="entry name" value="AnkUBD"/>
</dbReference>
<dbReference type="Gene3D" id="4.10.1060.10">
    <property type="entry name" value="Zinc finger, RanBP2-type"/>
    <property type="match status" value="2"/>
</dbReference>
<dbReference type="HOGENOM" id="CLU_013907_0_0_1"/>
<evidence type="ECO:0000256" key="11">
    <source>
        <dbReference type="ARBA" id="ARBA00022807"/>
    </source>
</evidence>
<evidence type="ECO:0000256" key="6">
    <source>
        <dbReference type="ARBA" id="ARBA00022723"/>
    </source>
</evidence>
<evidence type="ECO:0000259" key="16">
    <source>
        <dbReference type="PROSITE" id="PS50802"/>
    </source>
</evidence>
<evidence type="ECO:0000256" key="3">
    <source>
        <dbReference type="ARBA" id="ARBA00012759"/>
    </source>
</evidence>
<dbReference type="GO" id="GO:0005737">
    <property type="term" value="C:cytoplasm"/>
    <property type="evidence" value="ECO:0007669"/>
    <property type="project" value="TreeGrafter"/>
</dbReference>
<evidence type="ECO:0000259" key="15">
    <source>
        <dbReference type="PROSITE" id="PS50199"/>
    </source>
</evidence>
<keyword evidence="11" id="KW-0788">Thiol protease</keyword>
<dbReference type="PANTHER" id="PTHR13367">
    <property type="entry name" value="UBIQUITIN THIOESTERASE"/>
    <property type="match status" value="1"/>
</dbReference>
<sequence>MSGDKKWACEYCTYENWPSANKCTLCRGPKLPQLIAEEATRQDHDIYNLSPLIPSTTVDNKSGNGMQNLINRDSTATNPFQKWTCSGCTYLNWPRAIKCAQCLVVRKKSSTLTATSAPQQDNSIVDHQSSRINANQESPSNSPTELSPHTNEENQIYNRISTSYPTKWVCSACTYENWPKSLKCVICRTSRLISPVSDPTSPTSDFRGYEKEERKLASSSADDNRVIERASGSTSQLNSSSISLPAAHNRERLSPRALNDQNEALILPSIAGASANNYEKEKRLKQLRKCMQEADWSWLSACLGVVDGDVNPVETYLSTGGDPARQLTHSEVNLLGRPSAFDTGHTLVHLAIRFQREDLLRLLLSSDIAHGAKKWAPSHVSPDLAAEIRRHIASALLHRKGDFPCIFVTELVTFALPPEIEDFAPTVQEQLLDELLDRDVQKELEVESPIINWSLELTERLGSRLYPLWNRTAGDCLLDSVLQATWGVFDKENTLRRALSDSLSEGSSAWKEAEAVQAHLLHFTLDEAQWQQDWAILLSLASQPGAPLEQMHIFALAHILRRPIIVYGVKYVKSFRGEAIGFARFEGVYLPLLWEQNFCWKTPISLGYTRGHFCALVPTEPDSSDNLGAGANIHASDDLQVIFLPLMTSDFKLLPVHFLTDLEIGQEEHILRQWLDCCVTEGGLLVAQQKIQKRPLLVAQLIEEWLNHYRRLNEIPPISSRRSPSAINPGYLSDGDSEDD</sequence>
<dbReference type="GO" id="GO:0030177">
    <property type="term" value="P:positive regulation of Wnt signaling pathway"/>
    <property type="evidence" value="ECO:0007669"/>
    <property type="project" value="TreeGrafter"/>
</dbReference>
<evidence type="ECO:0000256" key="4">
    <source>
        <dbReference type="ARBA" id="ARBA00022670"/>
    </source>
</evidence>
<dbReference type="GO" id="GO:1990168">
    <property type="term" value="P:protein K33-linked deubiquitination"/>
    <property type="evidence" value="ECO:0007669"/>
    <property type="project" value="TreeGrafter"/>
</dbReference>
<dbReference type="InterPro" id="IPR001876">
    <property type="entry name" value="Znf_RanBP2"/>
</dbReference>
<dbReference type="GO" id="GO:0008270">
    <property type="term" value="F:zinc ion binding"/>
    <property type="evidence" value="ECO:0007669"/>
    <property type="project" value="UniProtKB-KW"/>
</dbReference>
<evidence type="ECO:0000256" key="2">
    <source>
        <dbReference type="ARBA" id="ARBA00005865"/>
    </source>
</evidence>
<feature type="region of interest" description="Disordered" evidence="14">
    <location>
        <begin position="194"/>
        <end position="246"/>
    </location>
</feature>
<evidence type="ECO:0000256" key="9">
    <source>
        <dbReference type="ARBA" id="ARBA00022786"/>
    </source>
</evidence>
<reference evidence="18" key="1">
    <citation type="submission" date="2011-05" db="EMBL/GenBank/DDBJ databases">
        <authorList>
            <person name="Richards S.R."/>
            <person name="Qu J."/>
            <person name="Jiang H."/>
            <person name="Jhangiani S.N."/>
            <person name="Agravi P."/>
            <person name="Goodspeed R."/>
            <person name="Gross S."/>
            <person name="Mandapat C."/>
            <person name="Jackson L."/>
            <person name="Mathew T."/>
            <person name="Pu L."/>
            <person name="Thornton R."/>
            <person name="Saada N."/>
            <person name="Wilczek-Boney K.B."/>
            <person name="Lee S."/>
            <person name="Kovar C."/>
            <person name="Wu Y."/>
            <person name="Scherer S.E."/>
            <person name="Worley K.C."/>
            <person name="Muzny D.M."/>
            <person name="Gibbs R."/>
        </authorList>
    </citation>
    <scope>NUCLEOTIDE SEQUENCE</scope>
    <source>
        <strain evidence="18">Brora</strain>
    </source>
</reference>
<dbReference type="Gene3D" id="1.25.40.560">
    <property type="match status" value="1"/>
</dbReference>
<feature type="domain" description="RanBP2-type" evidence="15">
    <location>
        <begin position="1"/>
        <end position="32"/>
    </location>
</feature>
<dbReference type="GO" id="GO:0007010">
    <property type="term" value="P:cytoskeleton organization"/>
    <property type="evidence" value="ECO:0007669"/>
    <property type="project" value="TreeGrafter"/>
</dbReference>
<evidence type="ECO:0000256" key="12">
    <source>
        <dbReference type="ARBA" id="ARBA00022833"/>
    </source>
</evidence>
<feature type="compositionally biased region" description="Basic and acidic residues" evidence="14">
    <location>
        <begin position="207"/>
        <end position="228"/>
    </location>
</feature>
<dbReference type="PROSITE" id="PS50802">
    <property type="entry name" value="OTU"/>
    <property type="match status" value="1"/>
</dbReference>
<feature type="domain" description="OTU" evidence="16">
    <location>
        <begin position="465"/>
        <end position="619"/>
    </location>
</feature>
<dbReference type="CDD" id="cd22767">
    <property type="entry name" value="OTU_ZRANB1"/>
    <property type="match status" value="1"/>
</dbReference>
<dbReference type="GO" id="GO:0070530">
    <property type="term" value="F:K63-linked polyubiquitin modification-dependent protein binding"/>
    <property type="evidence" value="ECO:0007669"/>
    <property type="project" value="TreeGrafter"/>
</dbReference>
<protein>
    <recommendedName>
        <fullName evidence="3">ubiquitinyl hydrolase 1</fullName>
        <ecNumber evidence="3">3.4.19.12</ecNumber>
    </recommendedName>
</protein>
<keyword evidence="7" id="KW-0677">Repeat</keyword>
<evidence type="ECO:0000256" key="10">
    <source>
        <dbReference type="ARBA" id="ARBA00022801"/>
    </source>
</evidence>
<name>T1IIP4_STRMM</name>
<dbReference type="Pfam" id="PF02338">
    <property type="entry name" value="OTU"/>
    <property type="match status" value="1"/>
</dbReference>
<organism evidence="17 18">
    <name type="scientific">Strigamia maritima</name>
    <name type="common">European centipede</name>
    <name type="synonym">Geophilus maritimus</name>
    <dbReference type="NCBI Taxonomy" id="126957"/>
    <lineage>
        <taxon>Eukaryota</taxon>
        <taxon>Metazoa</taxon>
        <taxon>Ecdysozoa</taxon>
        <taxon>Arthropoda</taxon>
        <taxon>Myriapoda</taxon>
        <taxon>Chilopoda</taxon>
        <taxon>Pleurostigmophora</taxon>
        <taxon>Geophilomorpha</taxon>
        <taxon>Linotaeniidae</taxon>
        <taxon>Strigamia</taxon>
    </lineage>
</organism>
<dbReference type="SUPFAM" id="SSF90209">
    <property type="entry name" value="Ran binding protein zinc finger-like"/>
    <property type="match status" value="1"/>
</dbReference>
<dbReference type="InterPro" id="IPR049768">
    <property type="entry name" value="ZRANB1_OTU"/>
</dbReference>
<keyword evidence="8 13" id="KW-0863">Zinc-finger</keyword>
<dbReference type="EnsemblMetazoa" id="SMAR000747-RA">
    <property type="protein sequence ID" value="SMAR000747-PA"/>
    <property type="gene ID" value="SMAR000747"/>
</dbReference>
<keyword evidence="5" id="KW-0879">Wnt signaling pathway</keyword>
<dbReference type="STRING" id="126957.T1IIP4"/>
<feature type="compositionally biased region" description="Low complexity" evidence="14">
    <location>
        <begin position="194"/>
        <end position="205"/>
    </location>
</feature>
<evidence type="ECO:0000256" key="5">
    <source>
        <dbReference type="ARBA" id="ARBA00022687"/>
    </source>
</evidence>
<dbReference type="GO" id="GO:0016055">
    <property type="term" value="P:Wnt signaling pathway"/>
    <property type="evidence" value="ECO:0007669"/>
    <property type="project" value="UniProtKB-KW"/>
</dbReference>
<dbReference type="InterPro" id="IPR051346">
    <property type="entry name" value="OTU_Deubiquitinase"/>
</dbReference>
<evidence type="ECO:0000256" key="1">
    <source>
        <dbReference type="ARBA" id="ARBA00000707"/>
    </source>
</evidence>
<dbReference type="Pfam" id="PF18418">
    <property type="entry name" value="AnkUBD"/>
    <property type="match status" value="1"/>
</dbReference>
<dbReference type="AlphaFoldDB" id="T1IIP4"/>
<evidence type="ECO:0000313" key="18">
    <source>
        <dbReference type="Proteomes" id="UP000014500"/>
    </source>
</evidence>
<feature type="domain" description="RanBP2-type" evidence="15">
    <location>
        <begin position="79"/>
        <end position="108"/>
    </location>
</feature>
<dbReference type="InterPro" id="IPR036443">
    <property type="entry name" value="Znf_RanBP2_sf"/>
</dbReference>
<comment type="catalytic activity">
    <reaction evidence="1">
        <text>Thiol-dependent hydrolysis of ester, thioester, amide, peptide and isopeptide bonds formed by the C-terminal Gly of ubiquitin (a 76-residue protein attached to proteins as an intracellular targeting signal).</text>
        <dbReference type="EC" id="3.4.19.12"/>
    </reaction>
</comment>
<dbReference type="GO" id="GO:0005634">
    <property type="term" value="C:nucleus"/>
    <property type="evidence" value="ECO:0007669"/>
    <property type="project" value="TreeGrafter"/>
</dbReference>
<dbReference type="InterPro" id="IPR003323">
    <property type="entry name" value="OTU_dom"/>
</dbReference>
<keyword evidence="10" id="KW-0378">Hydrolase</keyword>
<evidence type="ECO:0000256" key="7">
    <source>
        <dbReference type="ARBA" id="ARBA00022737"/>
    </source>
</evidence>
<reference evidence="17" key="2">
    <citation type="submission" date="2015-02" db="UniProtKB">
        <authorList>
            <consortium name="EnsemblMetazoa"/>
        </authorList>
    </citation>
    <scope>IDENTIFICATION</scope>
</reference>
<dbReference type="PhylomeDB" id="T1IIP4"/>
<dbReference type="PROSITE" id="PS01358">
    <property type="entry name" value="ZF_RANBP2_1"/>
    <property type="match status" value="3"/>
</dbReference>
<keyword evidence="6" id="KW-0479">Metal-binding</keyword>
<dbReference type="GO" id="GO:0016477">
    <property type="term" value="P:cell migration"/>
    <property type="evidence" value="ECO:0007669"/>
    <property type="project" value="TreeGrafter"/>
</dbReference>
<proteinExistence type="inferred from homology"/>
<feature type="compositionally biased region" description="Low complexity" evidence="14">
    <location>
        <begin position="231"/>
        <end position="243"/>
    </location>
</feature>
<feature type="region of interest" description="Disordered" evidence="14">
    <location>
        <begin position="113"/>
        <end position="151"/>
    </location>
</feature>
<keyword evidence="9" id="KW-0833">Ubl conjugation pathway</keyword>
<dbReference type="eggNOG" id="KOG4345">
    <property type="taxonomic scope" value="Eukaryota"/>
</dbReference>
<evidence type="ECO:0000256" key="14">
    <source>
        <dbReference type="SAM" id="MobiDB-lite"/>
    </source>
</evidence>
<dbReference type="SMART" id="SM00547">
    <property type="entry name" value="ZnF_RBZ"/>
    <property type="match status" value="3"/>
</dbReference>
<dbReference type="GO" id="GO:0004843">
    <property type="term" value="F:cysteine-type deubiquitinase activity"/>
    <property type="evidence" value="ECO:0007669"/>
    <property type="project" value="UniProtKB-EC"/>
</dbReference>
<keyword evidence="4" id="KW-0645">Protease</keyword>
<dbReference type="PANTHER" id="PTHR13367:SF28">
    <property type="entry name" value="UBIQUITIN THIOESTERASE ZRANB1"/>
    <property type="match status" value="1"/>
</dbReference>
<evidence type="ECO:0000313" key="17">
    <source>
        <dbReference type="EnsemblMetazoa" id="SMAR000747-PA"/>
    </source>
</evidence>
<dbReference type="GO" id="GO:0071947">
    <property type="term" value="P:protein deubiquitination involved in ubiquitin-dependent protein catabolic process"/>
    <property type="evidence" value="ECO:0007669"/>
    <property type="project" value="TreeGrafter"/>
</dbReference>
<feature type="region of interest" description="Disordered" evidence="14">
    <location>
        <begin position="720"/>
        <end position="740"/>
    </location>
</feature>
<feature type="domain" description="RanBP2-type" evidence="15">
    <location>
        <begin position="164"/>
        <end position="193"/>
    </location>
</feature>
<dbReference type="Proteomes" id="UP000014500">
    <property type="component" value="Unassembled WGS sequence"/>
</dbReference>
<keyword evidence="18" id="KW-1185">Reference proteome</keyword>
<evidence type="ECO:0000256" key="13">
    <source>
        <dbReference type="PROSITE-ProRule" id="PRU00322"/>
    </source>
</evidence>
<comment type="similarity">
    <text evidence="2">Belongs to the peptidase C64 family.</text>
</comment>
<dbReference type="GO" id="GO:0035523">
    <property type="term" value="P:protein K29-linked deubiquitination"/>
    <property type="evidence" value="ECO:0007669"/>
    <property type="project" value="TreeGrafter"/>
</dbReference>
<dbReference type="EC" id="3.4.19.12" evidence="3"/>
<dbReference type="PROSITE" id="PS50199">
    <property type="entry name" value="ZF_RANBP2_2"/>
    <property type="match status" value="3"/>
</dbReference>
<keyword evidence="12" id="KW-0862">Zinc</keyword>
<dbReference type="Pfam" id="PF00641">
    <property type="entry name" value="Zn_ribbon_RanBP"/>
    <property type="match status" value="1"/>
</dbReference>